<dbReference type="InterPro" id="IPR032818">
    <property type="entry name" value="DedA-like"/>
</dbReference>
<gene>
    <name evidence="10" type="ORF">J2S39_000731</name>
</gene>
<feature type="domain" description="VTT" evidence="9">
    <location>
        <begin position="39"/>
        <end position="165"/>
    </location>
</feature>
<evidence type="ECO:0000259" key="9">
    <source>
        <dbReference type="Pfam" id="PF09335"/>
    </source>
</evidence>
<evidence type="ECO:0000313" key="10">
    <source>
        <dbReference type="EMBL" id="MDR7329055.1"/>
    </source>
</evidence>
<evidence type="ECO:0000256" key="2">
    <source>
        <dbReference type="ARBA" id="ARBA00010792"/>
    </source>
</evidence>
<evidence type="ECO:0000256" key="1">
    <source>
        <dbReference type="ARBA" id="ARBA00004651"/>
    </source>
</evidence>
<evidence type="ECO:0000256" key="3">
    <source>
        <dbReference type="ARBA" id="ARBA00022475"/>
    </source>
</evidence>
<dbReference type="Pfam" id="PF09335">
    <property type="entry name" value="VTT_dom"/>
    <property type="match status" value="1"/>
</dbReference>
<dbReference type="Proteomes" id="UP001180840">
    <property type="component" value="Unassembled WGS sequence"/>
</dbReference>
<feature type="transmembrane region" description="Helical" evidence="7">
    <location>
        <begin position="60"/>
        <end position="83"/>
    </location>
</feature>
<sequence length="236" mass="24771">MNLDIHALIDAVSGQPLLLVLFLAVASLLEAGLGLGAVVPGETVVVLGSAVLSSAGWGWVLTGIVLVAVGASLGDHLGFFIGYKAGPPLRNTSLVKSMGRDNWDKAMGFVERQGILPLVIGRQLPGVRTLVSASCGAARISYPRFLAASVIGSTIWSVVWAGGGALFGNLVITYLSPVLPWLIAGWLLILAGVFTYRRIRSRRRSAGHPGSTVVRHVSPAEAEAEERRRASGLDDA</sequence>
<evidence type="ECO:0000256" key="8">
    <source>
        <dbReference type="SAM" id="MobiDB-lite"/>
    </source>
</evidence>
<dbReference type="InterPro" id="IPR032816">
    <property type="entry name" value="VTT_dom"/>
</dbReference>
<dbReference type="PANTHER" id="PTHR30353">
    <property type="entry name" value="INNER MEMBRANE PROTEIN DEDA-RELATED"/>
    <property type="match status" value="1"/>
</dbReference>
<reference evidence="10" key="1">
    <citation type="submission" date="2023-07" db="EMBL/GenBank/DDBJ databases">
        <title>Sequencing the genomes of 1000 actinobacteria strains.</title>
        <authorList>
            <person name="Klenk H.-P."/>
        </authorList>
    </citation>
    <scope>NUCLEOTIDE SEQUENCE</scope>
    <source>
        <strain evidence="10">DSM 107476</strain>
    </source>
</reference>
<keyword evidence="6 7" id="KW-0472">Membrane</keyword>
<comment type="caution">
    <text evidence="10">The sequence shown here is derived from an EMBL/GenBank/DDBJ whole genome shotgun (WGS) entry which is preliminary data.</text>
</comment>
<comment type="caution">
    <text evidence="7">Lacks conserved residue(s) required for the propagation of feature annotation.</text>
</comment>
<evidence type="ECO:0000313" key="11">
    <source>
        <dbReference type="Proteomes" id="UP001180840"/>
    </source>
</evidence>
<keyword evidence="11" id="KW-1185">Reference proteome</keyword>
<accession>A0ABU1ZVW5</accession>
<feature type="transmembrane region" description="Helical" evidence="7">
    <location>
        <begin position="178"/>
        <end position="196"/>
    </location>
</feature>
<evidence type="ECO:0000256" key="5">
    <source>
        <dbReference type="ARBA" id="ARBA00022989"/>
    </source>
</evidence>
<evidence type="ECO:0000256" key="4">
    <source>
        <dbReference type="ARBA" id="ARBA00022692"/>
    </source>
</evidence>
<organism evidence="10 11">
    <name type="scientific">Corynebacterium guangdongense</name>
    <dbReference type="NCBI Taxonomy" id="1783348"/>
    <lineage>
        <taxon>Bacteria</taxon>
        <taxon>Bacillati</taxon>
        <taxon>Actinomycetota</taxon>
        <taxon>Actinomycetes</taxon>
        <taxon>Mycobacteriales</taxon>
        <taxon>Corynebacteriaceae</taxon>
        <taxon>Corynebacterium</taxon>
    </lineage>
</organism>
<evidence type="ECO:0000256" key="7">
    <source>
        <dbReference type="RuleBase" id="RU367016"/>
    </source>
</evidence>
<proteinExistence type="inferred from homology"/>
<dbReference type="PANTHER" id="PTHR30353:SF15">
    <property type="entry name" value="INNER MEMBRANE PROTEIN YABI"/>
    <property type="match status" value="1"/>
</dbReference>
<dbReference type="RefSeq" id="WP_290198029.1">
    <property type="nucleotide sequence ID" value="NZ_CP047654.1"/>
</dbReference>
<comment type="subcellular location">
    <subcellularLocation>
        <location evidence="1 7">Cell membrane</location>
        <topology evidence="1 7">Multi-pass membrane protein</topology>
    </subcellularLocation>
</comment>
<feature type="transmembrane region" description="Helical" evidence="7">
    <location>
        <begin position="145"/>
        <end position="172"/>
    </location>
</feature>
<keyword evidence="4 7" id="KW-0812">Transmembrane</keyword>
<comment type="similarity">
    <text evidence="2 7">Belongs to the DedA family.</text>
</comment>
<protein>
    <submittedName>
        <fullName evidence="10">Membrane protein DedA with SNARE-associated domain</fullName>
    </submittedName>
</protein>
<feature type="region of interest" description="Disordered" evidence="8">
    <location>
        <begin position="206"/>
        <end position="236"/>
    </location>
</feature>
<feature type="compositionally biased region" description="Basic and acidic residues" evidence="8">
    <location>
        <begin position="225"/>
        <end position="236"/>
    </location>
</feature>
<name>A0ABU1ZVW5_9CORY</name>
<keyword evidence="3 7" id="KW-1003">Cell membrane</keyword>
<dbReference type="EMBL" id="JAVDXZ010000001">
    <property type="protein sequence ID" value="MDR7329055.1"/>
    <property type="molecule type" value="Genomic_DNA"/>
</dbReference>
<keyword evidence="5 7" id="KW-1133">Transmembrane helix</keyword>
<evidence type="ECO:0000256" key="6">
    <source>
        <dbReference type="ARBA" id="ARBA00023136"/>
    </source>
</evidence>